<dbReference type="AlphaFoldDB" id="A0A9D2PX85"/>
<feature type="compositionally biased region" description="Basic and acidic residues" evidence="1">
    <location>
        <begin position="9"/>
        <end position="20"/>
    </location>
</feature>
<reference evidence="3" key="1">
    <citation type="journal article" date="2021" name="PeerJ">
        <title>Extensive microbial diversity within the chicken gut microbiome revealed by metagenomics and culture.</title>
        <authorList>
            <person name="Gilroy R."/>
            <person name="Ravi A."/>
            <person name="Getino M."/>
            <person name="Pursley I."/>
            <person name="Horton D.L."/>
            <person name="Alikhan N.F."/>
            <person name="Baker D."/>
            <person name="Gharbi K."/>
            <person name="Hall N."/>
            <person name="Watson M."/>
            <person name="Adriaenssens E.M."/>
            <person name="Foster-Nyarko E."/>
            <person name="Jarju S."/>
            <person name="Secka A."/>
            <person name="Antonio M."/>
            <person name="Oren A."/>
            <person name="Chaudhuri R.R."/>
            <person name="La Ragione R."/>
            <person name="Hildebrand F."/>
            <person name="Pallen M.J."/>
        </authorList>
    </citation>
    <scope>NUCLEOTIDE SEQUENCE</scope>
    <source>
        <strain evidence="3">CHK130-7132</strain>
    </source>
</reference>
<feature type="transmembrane region" description="Helical" evidence="2">
    <location>
        <begin position="26"/>
        <end position="45"/>
    </location>
</feature>
<evidence type="ECO:0000256" key="2">
    <source>
        <dbReference type="SAM" id="Phobius"/>
    </source>
</evidence>
<evidence type="ECO:0000256" key="1">
    <source>
        <dbReference type="SAM" id="MobiDB-lite"/>
    </source>
</evidence>
<accession>A0A9D2PX85</accession>
<keyword evidence="2" id="KW-0812">Transmembrane</keyword>
<feature type="transmembrane region" description="Helical" evidence="2">
    <location>
        <begin position="51"/>
        <end position="71"/>
    </location>
</feature>
<dbReference type="EMBL" id="DWWC01000092">
    <property type="protein sequence ID" value="HJC68902.1"/>
    <property type="molecule type" value="Genomic_DNA"/>
</dbReference>
<keyword evidence="2" id="KW-0472">Membrane</keyword>
<evidence type="ECO:0000313" key="3">
    <source>
        <dbReference type="EMBL" id="HJC68902.1"/>
    </source>
</evidence>
<evidence type="ECO:0000313" key="4">
    <source>
        <dbReference type="Proteomes" id="UP000823854"/>
    </source>
</evidence>
<keyword evidence="2" id="KW-1133">Transmembrane helix</keyword>
<sequence>MTTLQKPTRPPDRPPREPRSRGPSSMLLVGLAVLLLSAGFGLALHPEAGDLGLLLLVLAGILLLIGLEGTVRDDLDAEG</sequence>
<reference evidence="3" key="2">
    <citation type="submission" date="2021-04" db="EMBL/GenBank/DDBJ databases">
        <authorList>
            <person name="Gilroy R."/>
        </authorList>
    </citation>
    <scope>NUCLEOTIDE SEQUENCE</scope>
    <source>
        <strain evidence="3">CHK130-7132</strain>
    </source>
</reference>
<organism evidence="3 4">
    <name type="scientific">Candidatus Brachybacterium intestinipullorum</name>
    <dbReference type="NCBI Taxonomy" id="2838512"/>
    <lineage>
        <taxon>Bacteria</taxon>
        <taxon>Bacillati</taxon>
        <taxon>Actinomycetota</taxon>
        <taxon>Actinomycetes</taxon>
        <taxon>Micrococcales</taxon>
        <taxon>Dermabacteraceae</taxon>
        <taxon>Brachybacterium</taxon>
    </lineage>
</organism>
<feature type="region of interest" description="Disordered" evidence="1">
    <location>
        <begin position="1"/>
        <end position="23"/>
    </location>
</feature>
<gene>
    <name evidence="3" type="ORF">H9932_04365</name>
</gene>
<comment type="caution">
    <text evidence="3">The sequence shown here is derived from an EMBL/GenBank/DDBJ whole genome shotgun (WGS) entry which is preliminary data.</text>
</comment>
<dbReference type="Proteomes" id="UP000823854">
    <property type="component" value="Unassembled WGS sequence"/>
</dbReference>
<name>A0A9D2PX85_9MICO</name>
<proteinExistence type="predicted"/>
<protein>
    <submittedName>
        <fullName evidence="3">Uncharacterized protein</fullName>
    </submittedName>
</protein>